<evidence type="ECO:0000256" key="4">
    <source>
        <dbReference type="ARBA" id="ARBA00022842"/>
    </source>
</evidence>
<proteinExistence type="predicted"/>
<dbReference type="InterPro" id="IPR006439">
    <property type="entry name" value="HAD-SF_hydro_IA"/>
</dbReference>
<dbReference type="Gene3D" id="3.40.50.1000">
    <property type="entry name" value="HAD superfamily/HAD-like"/>
    <property type="match status" value="1"/>
</dbReference>
<dbReference type="InterPro" id="IPR051400">
    <property type="entry name" value="HAD-like_hydrolase"/>
</dbReference>
<evidence type="ECO:0000313" key="6">
    <source>
        <dbReference type="Proteomes" id="UP001144372"/>
    </source>
</evidence>
<keyword evidence="6" id="KW-1185">Reference proteome</keyword>
<comment type="caution">
    <text evidence="5">The sequence shown here is derived from an EMBL/GenBank/DDBJ whole genome shotgun (WGS) entry which is preliminary data.</text>
</comment>
<dbReference type="GO" id="GO:0046872">
    <property type="term" value="F:metal ion binding"/>
    <property type="evidence" value="ECO:0007669"/>
    <property type="project" value="UniProtKB-KW"/>
</dbReference>
<dbReference type="RefSeq" id="WP_281792407.1">
    <property type="nucleotide sequence ID" value="NZ_BSDR01000001.1"/>
</dbReference>
<dbReference type="InterPro" id="IPR023214">
    <property type="entry name" value="HAD_sf"/>
</dbReference>
<evidence type="ECO:0000256" key="1">
    <source>
        <dbReference type="ARBA" id="ARBA00001946"/>
    </source>
</evidence>
<dbReference type="SUPFAM" id="SSF56784">
    <property type="entry name" value="HAD-like"/>
    <property type="match status" value="1"/>
</dbReference>
<dbReference type="InterPro" id="IPR036412">
    <property type="entry name" value="HAD-like_sf"/>
</dbReference>
<dbReference type="Pfam" id="PF00702">
    <property type="entry name" value="Hydrolase"/>
    <property type="match status" value="1"/>
</dbReference>
<dbReference type="PANTHER" id="PTHR46470:SF2">
    <property type="entry name" value="GLYCERALDEHYDE 3-PHOSPHATE PHOSPHATASE"/>
    <property type="match status" value="1"/>
</dbReference>
<reference evidence="5" key="1">
    <citation type="submission" date="2022-12" db="EMBL/GenBank/DDBJ databases">
        <title>Reference genome sequencing for broad-spectrum identification of bacterial and archaeal isolates by mass spectrometry.</title>
        <authorList>
            <person name="Sekiguchi Y."/>
            <person name="Tourlousse D.M."/>
        </authorList>
    </citation>
    <scope>NUCLEOTIDE SEQUENCE</scope>
    <source>
        <strain evidence="5">ASRB1</strain>
    </source>
</reference>
<dbReference type="GO" id="GO:0016791">
    <property type="term" value="F:phosphatase activity"/>
    <property type="evidence" value="ECO:0007669"/>
    <property type="project" value="TreeGrafter"/>
</dbReference>
<name>A0A9W6D3A6_9BACT</name>
<gene>
    <name evidence="5" type="ORF">DAMNIGENAA_08330</name>
</gene>
<evidence type="ECO:0000256" key="2">
    <source>
        <dbReference type="ARBA" id="ARBA00022723"/>
    </source>
</evidence>
<dbReference type="GO" id="GO:0044281">
    <property type="term" value="P:small molecule metabolic process"/>
    <property type="evidence" value="ECO:0007669"/>
    <property type="project" value="UniProtKB-ARBA"/>
</dbReference>
<evidence type="ECO:0000256" key="3">
    <source>
        <dbReference type="ARBA" id="ARBA00022801"/>
    </source>
</evidence>
<sequence length="230" mass="26597">MSKNQVIFFDIGQTLVTGREKSARRLLGDRLKLTEKETKRVGKLIMTHYAENPMHLLEPLETLLPYRQSSELLTALEAIWHDQIESVKEISGASLILKSLRRMGYRLGVISNIWHPFYEGLCRNCPAIIELLDYHLLSYREGCKKPSLGIFEQAIKRTGERDCLCWMVGDSYELDMEPAQRVGMKTLWVLNRPEKERSVLARILRSEKQAPDWVVENLYGILDFFQGKGL</sequence>
<keyword evidence="4" id="KW-0460">Magnesium</keyword>
<keyword evidence="3" id="KW-0378">Hydrolase</keyword>
<dbReference type="SFLD" id="SFLDG01129">
    <property type="entry name" value="C1.5:_HAD__Beta-PGM__Phosphata"/>
    <property type="match status" value="1"/>
</dbReference>
<dbReference type="EMBL" id="BSDR01000001">
    <property type="protein sequence ID" value="GLI33400.1"/>
    <property type="molecule type" value="Genomic_DNA"/>
</dbReference>
<evidence type="ECO:0000313" key="5">
    <source>
        <dbReference type="EMBL" id="GLI33400.1"/>
    </source>
</evidence>
<keyword evidence="2" id="KW-0479">Metal-binding</keyword>
<dbReference type="PANTHER" id="PTHR46470">
    <property type="entry name" value="N-ACYLNEURAMINATE-9-PHOSPHATASE"/>
    <property type="match status" value="1"/>
</dbReference>
<dbReference type="AlphaFoldDB" id="A0A9W6D3A6"/>
<organism evidence="5 6">
    <name type="scientific">Desulforhabdus amnigena</name>
    <dbReference type="NCBI Taxonomy" id="40218"/>
    <lineage>
        <taxon>Bacteria</taxon>
        <taxon>Pseudomonadati</taxon>
        <taxon>Thermodesulfobacteriota</taxon>
        <taxon>Syntrophobacteria</taxon>
        <taxon>Syntrophobacterales</taxon>
        <taxon>Syntrophobacteraceae</taxon>
        <taxon>Desulforhabdus</taxon>
    </lineage>
</organism>
<dbReference type="NCBIfam" id="TIGR01549">
    <property type="entry name" value="HAD-SF-IA-v1"/>
    <property type="match status" value="1"/>
</dbReference>
<dbReference type="Proteomes" id="UP001144372">
    <property type="component" value="Unassembled WGS sequence"/>
</dbReference>
<dbReference type="SFLD" id="SFLDS00003">
    <property type="entry name" value="Haloacid_Dehalogenase"/>
    <property type="match status" value="1"/>
</dbReference>
<accession>A0A9W6D3A6</accession>
<protein>
    <submittedName>
        <fullName evidence="5">Haloacid dehalogenase</fullName>
    </submittedName>
</protein>
<comment type="cofactor">
    <cofactor evidence="1">
        <name>Mg(2+)</name>
        <dbReference type="ChEBI" id="CHEBI:18420"/>
    </cofactor>
</comment>